<proteinExistence type="predicted"/>
<dbReference type="Proteomes" id="UP000500767">
    <property type="component" value="Chromosome"/>
</dbReference>
<protein>
    <submittedName>
        <fullName evidence="2">Uncharacterized protein</fullName>
    </submittedName>
</protein>
<dbReference type="RefSeq" id="WP_171836266.1">
    <property type="nucleotide sequence ID" value="NZ_CP053708.1"/>
</dbReference>
<dbReference type="KEGG" id="lck:HN018_13125"/>
<keyword evidence="3" id="KW-1185">Reference proteome</keyword>
<name>A0A6M8HQU9_9PROT</name>
<evidence type="ECO:0000313" key="2">
    <source>
        <dbReference type="EMBL" id="QKE90853.1"/>
    </source>
</evidence>
<accession>A0A6M8HQU9</accession>
<organism evidence="2 3">
    <name type="scientific">Lichenicola cladoniae</name>
    <dbReference type="NCBI Taxonomy" id="1484109"/>
    <lineage>
        <taxon>Bacteria</taxon>
        <taxon>Pseudomonadati</taxon>
        <taxon>Pseudomonadota</taxon>
        <taxon>Alphaproteobacteria</taxon>
        <taxon>Acetobacterales</taxon>
        <taxon>Acetobacteraceae</taxon>
        <taxon>Lichenicola</taxon>
    </lineage>
</organism>
<gene>
    <name evidence="2" type="ORF">HN018_13125</name>
</gene>
<dbReference type="EMBL" id="CP053708">
    <property type="protein sequence ID" value="QKE90853.1"/>
    <property type="molecule type" value="Genomic_DNA"/>
</dbReference>
<evidence type="ECO:0000256" key="1">
    <source>
        <dbReference type="SAM" id="MobiDB-lite"/>
    </source>
</evidence>
<sequence>MARRYTKLTKDEWSCIIDRYASGVTTIPELSARYSVSTSSIAQKVRAAGKVRTASFKPGAGIAAAAAAVAGIKLAPEPPIGAGKPTTAETEARIIATNAAALSGALMIQRMLQASLAVMTLPTTPHDVAATVRMLDQAATVAERVNKIRRTVLRMDRENSQSDAILPELPIRDMTTLETKSLRLEQALFDLNPLADPDHLDDPDQQLDQPDDEAEPDHIEGFDLDLAA</sequence>
<feature type="compositionally biased region" description="Acidic residues" evidence="1">
    <location>
        <begin position="203"/>
        <end position="215"/>
    </location>
</feature>
<evidence type="ECO:0000313" key="3">
    <source>
        <dbReference type="Proteomes" id="UP000500767"/>
    </source>
</evidence>
<dbReference type="AlphaFoldDB" id="A0A6M8HQU9"/>
<feature type="region of interest" description="Disordered" evidence="1">
    <location>
        <begin position="193"/>
        <end position="228"/>
    </location>
</feature>
<reference evidence="2 3" key="1">
    <citation type="journal article" date="2014" name="World J. Microbiol. Biotechnol.">
        <title>Biodiversity and physiological characteristics of Antarctic and Arctic lichens-associated bacteria.</title>
        <authorList>
            <person name="Lee Y.M."/>
            <person name="Kim E.H."/>
            <person name="Lee H.K."/>
            <person name="Hong S.G."/>
        </authorList>
    </citation>
    <scope>NUCLEOTIDE SEQUENCE [LARGE SCALE GENOMIC DNA]</scope>
    <source>
        <strain evidence="2 3">PAMC 26569</strain>
    </source>
</reference>